<sequence length="600" mass="67231">MAEGDDRDRRVGLIKNAPKAWKADIWAHFRFYEVNGKLDKTFAVCKTCHTKIKHVGNTTNFTNHVDRWHPELASTTTQKVDTSQPRIDQSLVSTLPQNSERAKRITRCVACFIAKDLRPYSVVENAGFRHMLKTLEPRYKLPTRATFTDSALPALYKETKAKVMESMCKDSRVAITSDAWTSVATESYVTITAHYISEDWQIVSHVLQTRAIYESHTGAHMARLLLDVEEEWQLTDKSVVLVTDNATNMIYRELKLPTVSRLLGRVRRVAAYFHRSTKAKHLFEENQKVVLKLTSPLKLITDVATRWNSGLDMMERFLQLQAAVHATLLSPALNVDEGDIVTLSRADLANVKEAVKTLKPVKDATVFMSEESSPTVSLIAPGYAQLLPSMSDTTGDQPLMRDVKNAIKTDLLKRLRGGAEKKILHTSSALDPRFKRLPFLTEEERLDVYAGVTSEAASLEEDLPSVDDNVSDSAGPSAPKRRASSLLESLLGHAFNAISEPAVQSKTANAIAEEEMELYCRCPAVPLSEDPLDWWHRHKGTFPLLSRLAKRYLCIPGTSVSEERVFSTAGDVITAKRSALKPDHVDQLVFLHKNLEIPKC</sequence>
<keyword evidence="13" id="KW-1185">Reference proteome</keyword>
<feature type="region of interest" description="Disordered" evidence="10">
    <location>
        <begin position="460"/>
        <end position="481"/>
    </location>
</feature>
<dbReference type="SUPFAM" id="SSF53098">
    <property type="entry name" value="Ribonuclease H-like"/>
    <property type="match status" value="1"/>
</dbReference>
<dbReference type="Pfam" id="PF05699">
    <property type="entry name" value="Dimer_Tnp_hAT"/>
    <property type="match status" value="1"/>
</dbReference>
<evidence type="ECO:0000256" key="5">
    <source>
        <dbReference type="ARBA" id="ARBA00023015"/>
    </source>
</evidence>
<dbReference type="PROSITE" id="PS50808">
    <property type="entry name" value="ZF_BED"/>
    <property type="match status" value="1"/>
</dbReference>
<dbReference type="InterPro" id="IPR052035">
    <property type="entry name" value="ZnF_BED_domain_contain"/>
</dbReference>
<dbReference type="SUPFAM" id="SSF140996">
    <property type="entry name" value="Hermes dimerisation domain"/>
    <property type="match status" value="1"/>
</dbReference>
<dbReference type="SUPFAM" id="SSF57667">
    <property type="entry name" value="beta-beta-alpha zinc fingers"/>
    <property type="match status" value="1"/>
</dbReference>
<evidence type="ECO:0000259" key="11">
    <source>
        <dbReference type="PROSITE" id="PS50808"/>
    </source>
</evidence>
<keyword evidence="5" id="KW-0805">Transcription regulation</keyword>
<name>A0A3Q2TAZ2_FUNHE</name>
<evidence type="ECO:0000256" key="8">
    <source>
        <dbReference type="ARBA" id="ARBA00023242"/>
    </source>
</evidence>
<dbReference type="Ensembl" id="ENSFHET00000019653.1">
    <property type="protein sequence ID" value="ENSFHEP00000012405.1"/>
    <property type="gene ID" value="ENSFHEG00000013853.1"/>
</dbReference>
<dbReference type="Pfam" id="PF02892">
    <property type="entry name" value="zf-BED"/>
    <property type="match status" value="1"/>
</dbReference>
<dbReference type="GO" id="GO:0005634">
    <property type="term" value="C:nucleus"/>
    <property type="evidence" value="ECO:0007669"/>
    <property type="project" value="UniProtKB-SubCell"/>
</dbReference>
<dbReference type="InterPro" id="IPR008906">
    <property type="entry name" value="HATC_C_dom"/>
</dbReference>
<dbReference type="PANTHER" id="PTHR46481:SF4">
    <property type="entry name" value="ZINC FINGER BED DOMAIN-CONTAINING PROTEIN 4"/>
    <property type="match status" value="1"/>
</dbReference>
<evidence type="ECO:0000256" key="7">
    <source>
        <dbReference type="ARBA" id="ARBA00023163"/>
    </source>
</evidence>
<feature type="domain" description="BED-type" evidence="11">
    <location>
        <begin position="20"/>
        <end position="76"/>
    </location>
</feature>
<evidence type="ECO:0000256" key="4">
    <source>
        <dbReference type="ARBA" id="ARBA00022833"/>
    </source>
</evidence>
<dbReference type="PANTHER" id="PTHR46481">
    <property type="entry name" value="ZINC FINGER BED DOMAIN-CONTAINING PROTEIN 4"/>
    <property type="match status" value="1"/>
</dbReference>
<keyword evidence="6" id="KW-0238">DNA-binding</keyword>
<reference evidence="12" key="2">
    <citation type="submission" date="2025-09" db="UniProtKB">
        <authorList>
            <consortium name="Ensembl"/>
        </authorList>
    </citation>
    <scope>IDENTIFICATION</scope>
</reference>
<evidence type="ECO:0000256" key="10">
    <source>
        <dbReference type="SAM" id="MobiDB-lite"/>
    </source>
</evidence>
<reference evidence="12" key="1">
    <citation type="submission" date="2025-08" db="UniProtKB">
        <authorList>
            <consortium name="Ensembl"/>
        </authorList>
    </citation>
    <scope>IDENTIFICATION</scope>
</reference>
<organism evidence="12 13">
    <name type="scientific">Fundulus heteroclitus</name>
    <name type="common">Killifish</name>
    <name type="synonym">Mummichog</name>
    <dbReference type="NCBI Taxonomy" id="8078"/>
    <lineage>
        <taxon>Eukaryota</taxon>
        <taxon>Metazoa</taxon>
        <taxon>Chordata</taxon>
        <taxon>Craniata</taxon>
        <taxon>Vertebrata</taxon>
        <taxon>Euteleostomi</taxon>
        <taxon>Actinopterygii</taxon>
        <taxon>Neopterygii</taxon>
        <taxon>Teleostei</taxon>
        <taxon>Neoteleostei</taxon>
        <taxon>Acanthomorphata</taxon>
        <taxon>Ovalentaria</taxon>
        <taxon>Atherinomorphae</taxon>
        <taxon>Cyprinodontiformes</taxon>
        <taxon>Fundulidae</taxon>
        <taxon>Fundulus</taxon>
    </lineage>
</organism>
<dbReference type="InterPro" id="IPR012337">
    <property type="entry name" value="RNaseH-like_sf"/>
</dbReference>
<evidence type="ECO:0000313" key="12">
    <source>
        <dbReference type="Ensembl" id="ENSFHEP00000012405.1"/>
    </source>
</evidence>
<evidence type="ECO:0000256" key="9">
    <source>
        <dbReference type="PROSITE-ProRule" id="PRU00027"/>
    </source>
</evidence>
<proteinExistence type="predicted"/>
<evidence type="ECO:0000256" key="3">
    <source>
        <dbReference type="ARBA" id="ARBA00022771"/>
    </source>
</evidence>
<evidence type="ECO:0000256" key="6">
    <source>
        <dbReference type="ARBA" id="ARBA00023125"/>
    </source>
</evidence>
<keyword evidence="8" id="KW-0539">Nucleus</keyword>
<dbReference type="InterPro" id="IPR036236">
    <property type="entry name" value="Znf_C2H2_sf"/>
</dbReference>
<keyword evidence="7" id="KW-0804">Transcription</keyword>
<dbReference type="InterPro" id="IPR003656">
    <property type="entry name" value="Znf_BED"/>
</dbReference>
<keyword evidence="2" id="KW-0479">Metal-binding</keyword>
<comment type="subcellular location">
    <subcellularLocation>
        <location evidence="1">Nucleus</location>
    </subcellularLocation>
</comment>
<protein>
    <recommendedName>
        <fullName evidence="11">BED-type domain-containing protein</fullName>
    </recommendedName>
</protein>
<dbReference type="GO" id="GO:0046983">
    <property type="term" value="F:protein dimerization activity"/>
    <property type="evidence" value="ECO:0007669"/>
    <property type="project" value="InterPro"/>
</dbReference>
<keyword evidence="4" id="KW-0862">Zinc</keyword>
<evidence type="ECO:0000256" key="2">
    <source>
        <dbReference type="ARBA" id="ARBA00022723"/>
    </source>
</evidence>
<dbReference type="GeneTree" id="ENSGT00940000158431"/>
<evidence type="ECO:0000313" key="13">
    <source>
        <dbReference type="Proteomes" id="UP000265000"/>
    </source>
</evidence>
<dbReference type="SMART" id="SM00614">
    <property type="entry name" value="ZnF_BED"/>
    <property type="match status" value="1"/>
</dbReference>
<accession>A0A3Q2TAZ2</accession>
<evidence type="ECO:0000256" key="1">
    <source>
        <dbReference type="ARBA" id="ARBA00004123"/>
    </source>
</evidence>
<keyword evidence="3 9" id="KW-0863">Zinc-finger</keyword>
<dbReference type="Proteomes" id="UP000265000">
    <property type="component" value="Unplaced"/>
</dbReference>
<dbReference type="AlphaFoldDB" id="A0A3Q2TAZ2"/>
<dbReference type="GO" id="GO:0003677">
    <property type="term" value="F:DNA binding"/>
    <property type="evidence" value="ECO:0007669"/>
    <property type="project" value="UniProtKB-KW"/>
</dbReference>
<dbReference type="GO" id="GO:0008270">
    <property type="term" value="F:zinc ion binding"/>
    <property type="evidence" value="ECO:0007669"/>
    <property type="project" value="UniProtKB-KW"/>
</dbReference>